<proteinExistence type="predicted"/>
<name>A0ABT9N5M5_9ACTN</name>
<protein>
    <recommendedName>
        <fullName evidence="3">DUF3987 domain-containing protein</fullName>
    </recommendedName>
</protein>
<dbReference type="EMBL" id="JAUSRA010000001">
    <property type="protein sequence ID" value="MDP9799014.1"/>
    <property type="molecule type" value="Genomic_DNA"/>
</dbReference>
<evidence type="ECO:0000313" key="1">
    <source>
        <dbReference type="EMBL" id="MDP9799014.1"/>
    </source>
</evidence>
<organism evidence="1 2">
    <name type="scientific">Catenuloplanes nepalensis</name>
    <dbReference type="NCBI Taxonomy" id="587533"/>
    <lineage>
        <taxon>Bacteria</taxon>
        <taxon>Bacillati</taxon>
        <taxon>Actinomycetota</taxon>
        <taxon>Actinomycetes</taxon>
        <taxon>Micromonosporales</taxon>
        <taxon>Micromonosporaceae</taxon>
        <taxon>Catenuloplanes</taxon>
    </lineage>
</organism>
<gene>
    <name evidence="1" type="ORF">J2S43_007526</name>
</gene>
<dbReference type="RefSeq" id="WP_306837337.1">
    <property type="nucleotide sequence ID" value="NZ_JAUSRA010000001.1"/>
</dbReference>
<evidence type="ECO:0008006" key="3">
    <source>
        <dbReference type="Google" id="ProtNLM"/>
    </source>
</evidence>
<sequence>MPKISQHAWHGPLGDAAARIAPVTEADPVAILATCLSLFGAMLGDGPHVRVGGAKHTSRIWPLIIGKTGSGRKGTSWHEARNIAATWGTYSGTYLTEQIVSGLASGEGLIGALVGEESEELRTIPTSELTIVESEFARVLTAAKREGSTLGPVLRQLWDEGSAATLTKQAVRVDGAHPAVIAHVTPRELRLRLAESDLAGGTVNRFLPILSERPHLIAHEPARPDLTDLGATVEARIRAARNLASITREPATDALWSEAYAALAEDEPDGPLGAVLARGPAYVMRLALIYALADGSASIAAEHLLSALAIWDYASQTARILFADTVAKTNVDKLADFIRTAPTGRTRTEITTKCFSGNMPGVQLDTLVAELVDAGLVEMVANKPARGKPTTVCRWTGPTAPASGLHTLLSSRTYEVTNLGA</sequence>
<keyword evidence="2" id="KW-1185">Reference proteome</keyword>
<evidence type="ECO:0000313" key="2">
    <source>
        <dbReference type="Proteomes" id="UP001240984"/>
    </source>
</evidence>
<dbReference type="Pfam" id="PF13148">
    <property type="entry name" value="DUF3987"/>
    <property type="match status" value="1"/>
</dbReference>
<accession>A0ABT9N5M5</accession>
<reference evidence="1 2" key="1">
    <citation type="submission" date="2023-07" db="EMBL/GenBank/DDBJ databases">
        <title>Sequencing the genomes of 1000 actinobacteria strains.</title>
        <authorList>
            <person name="Klenk H.-P."/>
        </authorList>
    </citation>
    <scope>NUCLEOTIDE SEQUENCE [LARGE SCALE GENOMIC DNA]</scope>
    <source>
        <strain evidence="1 2">DSM 44710</strain>
    </source>
</reference>
<dbReference type="InterPro" id="IPR025048">
    <property type="entry name" value="DUF3987"/>
</dbReference>
<dbReference type="Proteomes" id="UP001240984">
    <property type="component" value="Unassembled WGS sequence"/>
</dbReference>
<comment type="caution">
    <text evidence="1">The sequence shown here is derived from an EMBL/GenBank/DDBJ whole genome shotgun (WGS) entry which is preliminary data.</text>
</comment>